<dbReference type="PROSITE" id="PS00194">
    <property type="entry name" value="THIOREDOXIN_1"/>
    <property type="match status" value="1"/>
</dbReference>
<comment type="similarity">
    <text evidence="2">Belongs to the thioredoxin family. DsbA subfamily.</text>
</comment>
<evidence type="ECO:0000256" key="2">
    <source>
        <dbReference type="ARBA" id="ARBA00005791"/>
    </source>
</evidence>
<evidence type="ECO:0000256" key="4">
    <source>
        <dbReference type="ARBA" id="ARBA00022764"/>
    </source>
</evidence>
<comment type="caution">
    <text evidence="11">The sequence shown here is derived from an EMBL/GenBank/DDBJ whole genome shotgun (WGS) entry which is preliminary data.</text>
</comment>
<dbReference type="PANTHER" id="PTHR35891">
    <property type="entry name" value="THIOL:DISULFIDE INTERCHANGE PROTEIN DSBA"/>
    <property type="match status" value="1"/>
</dbReference>
<keyword evidence="6" id="KW-0676">Redox-active center</keyword>
<keyword evidence="5 7" id="KW-1015">Disulfide bond</keyword>
<keyword evidence="3 9" id="KW-0732">Signal</keyword>
<feature type="chain" id="PRO_5026748838" description="Thiol:disulfide interchange protein" evidence="9">
    <location>
        <begin position="20"/>
        <end position="219"/>
    </location>
</feature>
<dbReference type="InterPro" id="IPR013766">
    <property type="entry name" value="Thioredoxin_domain"/>
</dbReference>
<evidence type="ECO:0000259" key="10">
    <source>
        <dbReference type="PROSITE" id="PS51352"/>
    </source>
</evidence>
<dbReference type="InterPro" id="IPR036249">
    <property type="entry name" value="Thioredoxin-like_sf"/>
</dbReference>
<dbReference type="GO" id="GO:0042597">
    <property type="term" value="C:periplasmic space"/>
    <property type="evidence" value="ECO:0007669"/>
    <property type="project" value="UniProtKB-SubCell"/>
</dbReference>
<evidence type="ECO:0000256" key="3">
    <source>
        <dbReference type="ARBA" id="ARBA00022729"/>
    </source>
</evidence>
<evidence type="ECO:0000256" key="1">
    <source>
        <dbReference type="ARBA" id="ARBA00004418"/>
    </source>
</evidence>
<sequence length="219" mass="24369">MIKKFLALVLFGVSFAAAAAPAAPVLGTDYVRLVERQPVDTGKKVEVIEFFAYYCPHCYAFAPDIEAWARKQGDNIVFKRVHIGSGPSVLPQQKLFFSLESMGLLEQYHLKVFDAMHAQLGALRDDAAVMDWAAKEGIDKKRFAETYSGLGVSGKLRHADRMMGDYRVDYWPMVIIDGKYMTSPAQVNKGAPAKTEEQMHANALSVMDFLVAKAKSEKQ</sequence>
<dbReference type="GO" id="GO:0015036">
    <property type="term" value="F:disulfide oxidoreductase activity"/>
    <property type="evidence" value="ECO:0007669"/>
    <property type="project" value="UniProtKB-ARBA"/>
</dbReference>
<feature type="signal peptide" evidence="9">
    <location>
        <begin position="1"/>
        <end position="19"/>
    </location>
</feature>
<evidence type="ECO:0000256" key="6">
    <source>
        <dbReference type="ARBA" id="ARBA00023284"/>
    </source>
</evidence>
<evidence type="ECO:0000256" key="7">
    <source>
        <dbReference type="PIRNR" id="PIRNR001488"/>
    </source>
</evidence>
<dbReference type="RefSeq" id="WP_155455185.1">
    <property type="nucleotide sequence ID" value="NZ_WNKX01000012.1"/>
</dbReference>
<evidence type="ECO:0000256" key="8">
    <source>
        <dbReference type="PIRSR" id="PIRSR001488-1"/>
    </source>
</evidence>
<proteinExistence type="inferred from homology"/>
<dbReference type="Proteomes" id="UP000472320">
    <property type="component" value="Unassembled WGS sequence"/>
</dbReference>
<gene>
    <name evidence="11" type="ORF">GM658_16695</name>
</gene>
<dbReference type="OrthoDB" id="9784896at2"/>
<dbReference type="InterPro" id="IPR017937">
    <property type="entry name" value="Thioredoxin_CS"/>
</dbReference>
<keyword evidence="4 7" id="KW-0574">Periplasm</keyword>
<dbReference type="EMBL" id="WNKX01000012">
    <property type="protein sequence ID" value="MTW12246.1"/>
    <property type="molecule type" value="Genomic_DNA"/>
</dbReference>
<organism evidence="11 12">
    <name type="scientific">Massilia eburnea</name>
    <dbReference type="NCBI Taxonomy" id="1776165"/>
    <lineage>
        <taxon>Bacteria</taxon>
        <taxon>Pseudomonadati</taxon>
        <taxon>Pseudomonadota</taxon>
        <taxon>Betaproteobacteria</taxon>
        <taxon>Burkholderiales</taxon>
        <taxon>Oxalobacteraceae</taxon>
        <taxon>Telluria group</taxon>
        <taxon>Massilia</taxon>
    </lineage>
</organism>
<feature type="disulfide bond" description="Redox-active" evidence="8">
    <location>
        <begin position="55"/>
        <end position="58"/>
    </location>
</feature>
<protein>
    <recommendedName>
        <fullName evidence="7">Thiol:disulfide interchange protein</fullName>
    </recommendedName>
</protein>
<dbReference type="SUPFAM" id="SSF52833">
    <property type="entry name" value="Thioredoxin-like"/>
    <property type="match status" value="1"/>
</dbReference>
<dbReference type="PANTHER" id="PTHR35891:SF3">
    <property type="entry name" value="THIOL:DISULFIDE INTERCHANGE PROTEIN DSBL"/>
    <property type="match status" value="1"/>
</dbReference>
<dbReference type="InterPro" id="IPR050824">
    <property type="entry name" value="Thiol_disulfide_DsbA"/>
</dbReference>
<name>A0A6L6QKQ9_9BURK</name>
<evidence type="ECO:0000256" key="5">
    <source>
        <dbReference type="ARBA" id="ARBA00023157"/>
    </source>
</evidence>
<dbReference type="Pfam" id="PF01323">
    <property type="entry name" value="DSBA"/>
    <property type="match status" value="1"/>
</dbReference>
<comment type="subcellular location">
    <subcellularLocation>
        <location evidence="1 7">Periplasm</location>
    </subcellularLocation>
</comment>
<accession>A0A6L6QKQ9</accession>
<feature type="domain" description="Thioredoxin" evidence="10">
    <location>
        <begin position="9"/>
        <end position="212"/>
    </location>
</feature>
<evidence type="ECO:0000313" key="12">
    <source>
        <dbReference type="Proteomes" id="UP000472320"/>
    </source>
</evidence>
<evidence type="ECO:0000256" key="9">
    <source>
        <dbReference type="SAM" id="SignalP"/>
    </source>
</evidence>
<dbReference type="InterPro" id="IPR001853">
    <property type="entry name" value="DSBA-like_thioredoxin_dom"/>
</dbReference>
<dbReference type="CDD" id="cd03019">
    <property type="entry name" value="DsbA_DsbA"/>
    <property type="match status" value="1"/>
</dbReference>
<dbReference type="PROSITE" id="PS51352">
    <property type="entry name" value="THIOREDOXIN_2"/>
    <property type="match status" value="1"/>
</dbReference>
<dbReference type="Gene3D" id="3.40.30.10">
    <property type="entry name" value="Glutaredoxin"/>
    <property type="match status" value="2"/>
</dbReference>
<dbReference type="PIRSF" id="PIRSF001488">
    <property type="entry name" value="Tdi_protein"/>
    <property type="match status" value="1"/>
</dbReference>
<keyword evidence="12" id="KW-1185">Reference proteome</keyword>
<dbReference type="AlphaFoldDB" id="A0A6L6QKQ9"/>
<evidence type="ECO:0000313" key="11">
    <source>
        <dbReference type="EMBL" id="MTW12246.1"/>
    </source>
</evidence>
<dbReference type="InterPro" id="IPR023205">
    <property type="entry name" value="DsbA/DsbL"/>
</dbReference>
<reference evidence="11 12" key="1">
    <citation type="submission" date="2019-11" db="EMBL/GenBank/DDBJ databases">
        <title>Type strains purchased from KCTC, JCM and DSMZ.</title>
        <authorList>
            <person name="Lu H."/>
        </authorList>
    </citation>
    <scope>NUCLEOTIDE SEQUENCE [LARGE SCALE GENOMIC DNA]</scope>
    <source>
        <strain evidence="11 12">JCM 31587</strain>
    </source>
</reference>